<evidence type="ECO:0000313" key="2">
    <source>
        <dbReference type="Proteomes" id="UP000095283"/>
    </source>
</evidence>
<feature type="region of interest" description="Disordered" evidence="1">
    <location>
        <begin position="76"/>
        <end position="103"/>
    </location>
</feature>
<protein>
    <submittedName>
        <fullName evidence="3">Nuclear receptor domain-containing protein</fullName>
    </submittedName>
</protein>
<reference evidence="3" key="1">
    <citation type="submission" date="2016-11" db="UniProtKB">
        <authorList>
            <consortium name="WormBaseParasite"/>
        </authorList>
    </citation>
    <scope>IDENTIFICATION</scope>
</reference>
<dbReference type="PANTHER" id="PTHR38613">
    <property type="entry name" value="PROTEIN CBG03211-RELATED"/>
    <property type="match status" value="1"/>
</dbReference>
<name>A0A1I7XQE5_HETBA</name>
<feature type="compositionally biased region" description="Polar residues" evidence="1">
    <location>
        <begin position="327"/>
        <end position="342"/>
    </location>
</feature>
<feature type="region of interest" description="Disordered" evidence="1">
    <location>
        <begin position="325"/>
        <end position="348"/>
    </location>
</feature>
<feature type="region of interest" description="Disordered" evidence="1">
    <location>
        <begin position="240"/>
        <end position="261"/>
    </location>
</feature>
<feature type="compositionally biased region" description="Basic and acidic residues" evidence="1">
    <location>
        <begin position="246"/>
        <end position="260"/>
    </location>
</feature>
<organism evidence="2 3">
    <name type="scientific">Heterorhabditis bacteriophora</name>
    <name type="common">Entomopathogenic nematode worm</name>
    <dbReference type="NCBI Taxonomy" id="37862"/>
    <lineage>
        <taxon>Eukaryota</taxon>
        <taxon>Metazoa</taxon>
        <taxon>Ecdysozoa</taxon>
        <taxon>Nematoda</taxon>
        <taxon>Chromadorea</taxon>
        <taxon>Rhabditida</taxon>
        <taxon>Rhabditina</taxon>
        <taxon>Rhabditomorpha</taxon>
        <taxon>Strongyloidea</taxon>
        <taxon>Heterorhabditidae</taxon>
        <taxon>Heterorhabditis</taxon>
    </lineage>
</organism>
<dbReference type="Proteomes" id="UP000095283">
    <property type="component" value="Unplaced"/>
</dbReference>
<dbReference type="AlphaFoldDB" id="A0A1I7XQE5"/>
<dbReference type="WBParaSite" id="Hba_19695">
    <property type="protein sequence ID" value="Hba_19695"/>
    <property type="gene ID" value="Hba_19695"/>
</dbReference>
<proteinExistence type="predicted"/>
<evidence type="ECO:0000313" key="3">
    <source>
        <dbReference type="WBParaSite" id="Hba_19695"/>
    </source>
</evidence>
<keyword evidence="2" id="KW-1185">Reference proteome</keyword>
<accession>A0A1I7XQE5</accession>
<sequence>MKEIRISHINYHNQPRNKDGHVDDDFNYMFLLRRHVCIYSTIMVAQILMKSSGDDLTVKRLGELWKRHAKEGFIRQEGPADDPFESIPTRSPPLSLDSEERQYSRRKHHRGLNDYYQKYPREYDQYSSGQQNAVLYRVYPGLHPKDTSFCSDMRGMFAFTCQPSKPLRIDLVEFCKIGHVGVSGKFGFGIGAVPGLDVGVGWGVDVGPIPGMGESVGVDLGEPPPVVFIIYYYGYLDQSPSLSDRTSSREDSPSSRKLQLDDDGCPICPLCGDKMTDVKDSKLSEPSSNAEQVRRKRELELLRIRNNQHKRLALKRGTTALIRDSLTPFSRQSNDESGSSGSPEVKKEELDTFGNIKCFSCQRTTEYGIVSSSFEHPRCQECFDSLRNQAGALPATKVNYKQFKKIPLN</sequence>
<evidence type="ECO:0000256" key="1">
    <source>
        <dbReference type="SAM" id="MobiDB-lite"/>
    </source>
</evidence>
<dbReference type="PANTHER" id="PTHR38613:SF2">
    <property type="entry name" value="GLYCINE-RICH PROTEIN"/>
    <property type="match status" value="1"/>
</dbReference>